<keyword evidence="4" id="KW-1185">Reference proteome</keyword>
<feature type="compositionally biased region" description="Polar residues" evidence="1">
    <location>
        <begin position="86"/>
        <end position="99"/>
    </location>
</feature>
<dbReference type="GO" id="GO:0005634">
    <property type="term" value="C:nucleus"/>
    <property type="evidence" value="ECO:0007669"/>
    <property type="project" value="TreeGrafter"/>
</dbReference>
<dbReference type="SMART" id="SM00454">
    <property type="entry name" value="SAM"/>
    <property type="match status" value="1"/>
</dbReference>
<dbReference type="PROSITE" id="PS50105">
    <property type="entry name" value="SAM_DOMAIN"/>
    <property type="match status" value="1"/>
</dbReference>
<dbReference type="Proteomes" id="UP000024635">
    <property type="component" value="Unassembled WGS sequence"/>
</dbReference>
<dbReference type="SUPFAM" id="SSF47769">
    <property type="entry name" value="SAM/Pointed domain"/>
    <property type="match status" value="1"/>
</dbReference>
<feature type="region of interest" description="Disordered" evidence="1">
    <location>
        <begin position="78"/>
        <end position="111"/>
    </location>
</feature>
<accession>A0A016S3T2</accession>
<dbReference type="Gene3D" id="1.10.150.50">
    <property type="entry name" value="Transcription Factor, Ets-1"/>
    <property type="match status" value="1"/>
</dbReference>
<feature type="compositionally biased region" description="Basic and acidic residues" evidence="1">
    <location>
        <begin position="100"/>
        <end position="111"/>
    </location>
</feature>
<name>A0A016S3T2_9BILA</name>
<sequence>MWDWQSFFIKIGIPAGVSSRYAEVFRQNRVSKDMLSDLDKATLADLGVTAVGDQLAILRSAKDASLDLESVTPAKLRVRITGPGSNGETSTNGSTLSTNENRRGKPPPDRHEIYHIKMPEGNTARTRQIMQNASMMRRHGLAVRGTTGVRQGGRSVSPIDKKSVAVMRMRQEREELMTTDPIISRLGVRGLHSDVNVKSASGKVLKRSDRTQARLSGARWAKTGEDVAVRVQIPAGNVVTRRLPASHRSAVSTSIVNRISRNRSIDIPRVTVKLRGTTPKERTIIRSRGVDRRPVHARLGKLTTGGRLPGPSRVNQRFVRDEPVIDDDEMSVEEEEYSDGDVWEEDDMQYDEDEYVEEVRPSVYNRLSSRPHNTVHDRMYKFFFAFFSETYGCLFEEAFHLPALPVLVPNRW</sequence>
<dbReference type="AlphaFoldDB" id="A0A016S3T2"/>
<proteinExistence type="predicted"/>
<dbReference type="PANTHER" id="PTHR21359">
    <property type="entry name" value="DUF5577 DOMAIN-CONTAINING PROTEIN"/>
    <property type="match status" value="1"/>
</dbReference>
<organism evidence="3 4">
    <name type="scientific">Ancylostoma ceylanicum</name>
    <dbReference type="NCBI Taxonomy" id="53326"/>
    <lineage>
        <taxon>Eukaryota</taxon>
        <taxon>Metazoa</taxon>
        <taxon>Ecdysozoa</taxon>
        <taxon>Nematoda</taxon>
        <taxon>Chromadorea</taxon>
        <taxon>Rhabditida</taxon>
        <taxon>Rhabditina</taxon>
        <taxon>Rhabditomorpha</taxon>
        <taxon>Strongyloidea</taxon>
        <taxon>Ancylostomatidae</taxon>
        <taxon>Ancylostomatinae</taxon>
        <taxon>Ancylostoma</taxon>
    </lineage>
</organism>
<dbReference type="Pfam" id="PF18017">
    <property type="entry name" value="SAM_4"/>
    <property type="match status" value="1"/>
</dbReference>
<evidence type="ECO:0000259" key="2">
    <source>
        <dbReference type="PROSITE" id="PS50105"/>
    </source>
</evidence>
<protein>
    <recommendedName>
        <fullName evidence="2">SAM domain-containing protein</fullName>
    </recommendedName>
</protein>
<feature type="domain" description="SAM" evidence="2">
    <location>
        <begin position="1"/>
        <end position="67"/>
    </location>
</feature>
<dbReference type="InterPro" id="IPR013761">
    <property type="entry name" value="SAM/pointed_sf"/>
</dbReference>
<dbReference type="InterPro" id="IPR001660">
    <property type="entry name" value="SAM"/>
</dbReference>
<dbReference type="PANTHER" id="PTHR21359:SF1">
    <property type="entry name" value="DUF5577 DOMAIN-CONTAINING PROTEIN"/>
    <property type="match status" value="1"/>
</dbReference>
<dbReference type="OrthoDB" id="10067653at2759"/>
<evidence type="ECO:0000256" key="1">
    <source>
        <dbReference type="SAM" id="MobiDB-lite"/>
    </source>
</evidence>
<reference evidence="4" key="1">
    <citation type="journal article" date="2015" name="Nat. Genet.">
        <title>The genome and transcriptome of the zoonotic hookworm Ancylostoma ceylanicum identify infection-specific gene families.</title>
        <authorList>
            <person name="Schwarz E.M."/>
            <person name="Hu Y."/>
            <person name="Antoshechkin I."/>
            <person name="Miller M.M."/>
            <person name="Sternberg P.W."/>
            <person name="Aroian R.V."/>
        </authorList>
    </citation>
    <scope>NUCLEOTIDE SEQUENCE</scope>
    <source>
        <strain evidence="4">HY135</strain>
    </source>
</reference>
<evidence type="ECO:0000313" key="3">
    <source>
        <dbReference type="EMBL" id="EYB84909.1"/>
    </source>
</evidence>
<comment type="caution">
    <text evidence="3">The sequence shown here is derived from an EMBL/GenBank/DDBJ whole genome shotgun (WGS) entry which is preliminary data.</text>
</comment>
<dbReference type="EMBL" id="JARK01001643">
    <property type="protein sequence ID" value="EYB84909.1"/>
    <property type="molecule type" value="Genomic_DNA"/>
</dbReference>
<evidence type="ECO:0000313" key="4">
    <source>
        <dbReference type="Proteomes" id="UP000024635"/>
    </source>
</evidence>
<dbReference type="InterPro" id="IPR039161">
    <property type="entry name" value="C19orf47-like"/>
</dbReference>
<gene>
    <name evidence="3" type="primary">Acey_s0307.g2016</name>
    <name evidence="3" type="synonym">Acey-F53F8.5</name>
    <name evidence="3" type="ORF">Y032_0307g2016</name>
</gene>